<dbReference type="GO" id="GO:0051539">
    <property type="term" value="F:4 iron, 4 sulfur cluster binding"/>
    <property type="evidence" value="ECO:0007669"/>
    <property type="project" value="UniProtKB-KW"/>
</dbReference>
<keyword evidence="8" id="KW-0472">Membrane</keyword>
<comment type="function">
    <text evidence="8">Part of a membrane-bound complex that couples electron transfer with translocation of ions across the membrane.</text>
</comment>
<feature type="binding site" evidence="8">
    <location>
        <position position="370"/>
    </location>
    <ligand>
        <name>[4Fe-4S] cluster</name>
        <dbReference type="ChEBI" id="CHEBI:49883"/>
        <label>1</label>
    </ligand>
</feature>
<dbReference type="Pfam" id="PF12838">
    <property type="entry name" value="Fer4_7"/>
    <property type="match status" value="1"/>
</dbReference>
<comment type="similarity">
    <text evidence="8">Belongs to the 4Fe4S bacterial-type ferredoxin family. RnfC subfamily.</text>
</comment>
<dbReference type="Gene3D" id="3.40.50.11540">
    <property type="entry name" value="NADH-ubiquinone oxidoreductase 51kDa subunit"/>
    <property type="match status" value="1"/>
</dbReference>
<feature type="binding site" evidence="8">
    <location>
        <position position="406"/>
    </location>
    <ligand>
        <name>[4Fe-4S] cluster</name>
        <dbReference type="ChEBI" id="CHEBI:49883"/>
        <label>2</label>
    </ligand>
</feature>
<dbReference type="SUPFAM" id="SSF46548">
    <property type="entry name" value="alpha-helical ferredoxin"/>
    <property type="match status" value="1"/>
</dbReference>
<dbReference type="HAMAP" id="MF_00461">
    <property type="entry name" value="RsxC_RnfC"/>
    <property type="match status" value="1"/>
</dbReference>
<comment type="subunit">
    <text evidence="8">The complex is composed of six subunits: RnfA, RnfB, RnfC, RnfD, RnfE and RnfG.</text>
</comment>
<feature type="binding site" evidence="8">
    <location>
        <position position="409"/>
    </location>
    <ligand>
        <name>[4Fe-4S] cluster</name>
        <dbReference type="ChEBI" id="CHEBI:49883"/>
        <label>2</label>
    </ligand>
</feature>
<dbReference type="Pfam" id="PF01512">
    <property type="entry name" value="Complex1_51K"/>
    <property type="match status" value="1"/>
</dbReference>
<keyword evidence="7 8" id="KW-0411">Iron-sulfur</keyword>
<dbReference type="InterPro" id="IPR011538">
    <property type="entry name" value="Nuo51_FMN-bd"/>
</dbReference>
<sequence>MKKVLNEKMRITSMKDETKKKKMSQLEEPQFFYISLSQHIGNPAAETVKTGDYVKRFQLIGESQGNISAKIHSPVSGNVKDIIEKAMPNGANVKTVVIENDFQYIEEETVKREIRNLSSYSEKELLEIIENAGITGEGGAQFPAHIKYDVKDKRIKNLILNGAECEPYLTCDYTLMKEYTRELFDGIKIICEILKPENIILAIDEKYSALESEFQKYNTDNVKILTVSDIYPQGSEQLLINSILNKEIPKSKLPAEEGIIVSNVGTVKAVYEAFSYGRPLVERIVTISGEKSGEYGDYIIKIGTPLSHIIKKSGLKDQPENVRMIFGGPMMGNEISDLETGIMKGTSGVLFLSKEIDRIERKNCILCGYCSEVCPVYLMPMKFEEFYRKGKYKKLLEFNLNSCIECGACEYICPSRVALIESIKSGKKELAKGKGDKN</sequence>
<dbReference type="EMBL" id="CP001739">
    <property type="protein sequence ID" value="ACZ07842.1"/>
    <property type="molecule type" value="Genomic_DNA"/>
</dbReference>
<dbReference type="PANTHER" id="PTHR43034">
    <property type="entry name" value="ION-TRANSLOCATING OXIDOREDUCTASE COMPLEX SUBUNIT C"/>
    <property type="match status" value="1"/>
</dbReference>
<dbReference type="InterPro" id="IPR010208">
    <property type="entry name" value="Ion_transpt_RnfC/RsxC"/>
</dbReference>
<keyword evidence="6 8" id="KW-0408">Iron</keyword>
<protein>
    <recommendedName>
        <fullName evidence="8">Ion-translocating oxidoreductase complex subunit C</fullName>
        <ecNumber evidence="8">7.-.-.-</ecNumber>
    </recommendedName>
    <alternativeName>
        <fullName evidence="8">Rnf electron transport complex subunit C</fullName>
    </alternativeName>
</protein>
<evidence type="ECO:0000256" key="6">
    <source>
        <dbReference type="ARBA" id="ARBA00023004"/>
    </source>
</evidence>
<feature type="binding site" evidence="8">
    <location>
        <position position="403"/>
    </location>
    <ligand>
        <name>[4Fe-4S] cluster</name>
        <dbReference type="ChEBI" id="CHEBI:49883"/>
        <label>2</label>
    </ligand>
</feature>
<comment type="cofactor">
    <cofactor evidence="8">
        <name>[4Fe-4S] cluster</name>
        <dbReference type="ChEBI" id="CHEBI:49883"/>
    </cofactor>
    <text evidence="8">Binds 2 [4Fe-4S] clusters per subunit.</text>
</comment>
<dbReference type="InterPro" id="IPR017900">
    <property type="entry name" value="4Fe4S_Fe_S_CS"/>
</dbReference>
<dbReference type="STRING" id="526218.Sterm_0974"/>
<keyword evidence="3 8" id="KW-0479">Metal-binding</keyword>
<keyword evidence="11" id="KW-1185">Reference proteome</keyword>
<feature type="binding site" evidence="8">
    <location>
        <position position="364"/>
    </location>
    <ligand>
        <name>[4Fe-4S] cluster</name>
        <dbReference type="ChEBI" id="CHEBI:49883"/>
        <label>1</label>
    </ligand>
</feature>
<dbReference type="eggNOG" id="COG4656">
    <property type="taxonomic scope" value="Bacteria"/>
</dbReference>
<dbReference type="NCBIfam" id="NF003454">
    <property type="entry name" value="PRK05035.1"/>
    <property type="match status" value="1"/>
</dbReference>
<dbReference type="NCBIfam" id="TIGR01945">
    <property type="entry name" value="rnfC"/>
    <property type="match status" value="1"/>
</dbReference>
<keyword evidence="8" id="KW-1003">Cell membrane</keyword>
<reference evidence="10 11" key="2">
    <citation type="journal article" date="2010" name="Stand. Genomic Sci.">
        <title>Complete genome sequence of Sebaldella termitidis type strain (NCTC 11300).</title>
        <authorList>
            <person name="Harmon-Smith M."/>
            <person name="Celia L."/>
            <person name="Chertkov O."/>
            <person name="Lapidus A."/>
            <person name="Copeland A."/>
            <person name="Glavina Del Rio T."/>
            <person name="Nolan M."/>
            <person name="Lucas S."/>
            <person name="Tice H."/>
            <person name="Cheng J.F."/>
            <person name="Han C."/>
            <person name="Detter J.C."/>
            <person name="Bruce D."/>
            <person name="Goodwin L."/>
            <person name="Pitluck S."/>
            <person name="Pati A."/>
            <person name="Liolios K."/>
            <person name="Ivanova N."/>
            <person name="Mavromatis K."/>
            <person name="Mikhailova N."/>
            <person name="Chen A."/>
            <person name="Palaniappan K."/>
            <person name="Land M."/>
            <person name="Hauser L."/>
            <person name="Chang Y.J."/>
            <person name="Jeffries C.D."/>
            <person name="Brettin T."/>
            <person name="Goker M."/>
            <person name="Beck B."/>
            <person name="Bristow J."/>
            <person name="Eisen J.A."/>
            <person name="Markowitz V."/>
            <person name="Hugenholtz P."/>
            <person name="Kyrpides N.C."/>
            <person name="Klenk H.P."/>
            <person name="Chen F."/>
        </authorList>
    </citation>
    <scope>NUCLEOTIDE SEQUENCE [LARGE SCALE GENOMIC DNA]</scope>
    <source>
        <strain evidence="11">ATCC 33386 / NCTC 11300</strain>
    </source>
</reference>
<dbReference type="RefSeq" id="WP_012860438.1">
    <property type="nucleotide sequence ID" value="NC_013517.1"/>
</dbReference>
<evidence type="ECO:0000256" key="8">
    <source>
        <dbReference type="HAMAP-Rule" id="MF_00461"/>
    </source>
</evidence>
<organism evidence="10 11">
    <name type="scientific">Sebaldella termitidis (strain ATCC 33386 / NCTC 11300)</name>
    <dbReference type="NCBI Taxonomy" id="526218"/>
    <lineage>
        <taxon>Bacteria</taxon>
        <taxon>Fusobacteriati</taxon>
        <taxon>Fusobacteriota</taxon>
        <taxon>Fusobacteriia</taxon>
        <taxon>Fusobacteriales</taxon>
        <taxon>Leptotrichiaceae</taxon>
        <taxon>Sebaldella</taxon>
    </lineage>
</organism>
<dbReference type="GO" id="GO:0046872">
    <property type="term" value="F:metal ion binding"/>
    <property type="evidence" value="ECO:0007669"/>
    <property type="project" value="UniProtKB-KW"/>
</dbReference>
<dbReference type="PROSITE" id="PS51379">
    <property type="entry name" value="4FE4S_FER_2"/>
    <property type="match status" value="2"/>
</dbReference>
<dbReference type="PANTHER" id="PTHR43034:SF2">
    <property type="entry name" value="ION-TRANSLOCATING OXIDOREDUCTASE COMPLEX SUBUNIT C"/>
    <property type="match status" value="1"/>
</dbReference>
<accession>D1AFF7</accession>
<comment type="subcellular location">
    <subcellularLocation>
        <location evidence="8">Cell inner membrane</location>
        <topology evidence="8">Peripheral membrane protein</topology>
    </subcellularLocation>
</comment>
<dbReference type="Pfam" id="PF13375">
    <property type="entry name" value="RnfC_N"/>
    <property type="match status" value="1"/>
</dbReference>
<keyword evidence="8" id="KW-1278">Translocase</keyword>
<evidence type="ECO:0000259" key="9">
    <source>
        <dbReference type="PROSITE" id="PS51379"/>
    </source>
</evidence>
<evidence type="ECO:0000256" key="7">
    <source>
        <dbReference type="ARBA" id="ARBA00023014"/>
    </source>
</evidence>
<dbReference type="EC" id="7.-.-.-" evidence="8"/>
<dbReference type="SUPFAM" id="SSF142019">
    <property type="entry name" value="Nqo1 FMN-binding domain-like"/>
    <property type="match status" value="1"/>
</dbReference>
<evidence type="ECO:0000256" key="5">
    <source>
        <dbReference type="ARBA" id="ARBA00022982"/>
    </source>
</evidence>
<dbReference type="GO" id="GO:0009055">
    <property type="term" value="F:electron transfer activity"/>
    <property type="evidence" value="ECO:0007669"/>
    <property type="project" value="InterPro"/>
</dbReference>
<reference evidence="11" key="1">
    <citation type="submission" date="2009-09" db="EMBL/GenBank/DDBJ databases">
        <title>The complete chromosome of Sebaldella termitidis ATCC 33386.</title>
        <authorList>
            <consortium name="US DOE Joint Genome Institute (JGI-PGF)"/>
            <person name="Lucas S."/>
            <person name="Copeland A."/>
            <person name="Lapidus A."/>
            <person name="Glavina del Rio T."/>
            <person name="Dalin E."/>
            <person name="Tice H."/>
            <person name="Bruce D."/>
            <person name="Goodwin L."/>
            <person name="Pitluck S."/>
            <person name="Kyrpides N."/>
            <person name="Mavromatis K."/>
            <person name="Ivanova N."/>
            <person name="Mikhailova N."/>
            <person name="Sims D."/>
            <person name="Meincke L."/>
            <person name="Brettin T."/>
            <person name="Detter J.C."/>
            <person name="Han C."/>
            <person name="Larimer F."/>
            <person name="Land M."/>
            <person name="Hauser L."/>
            <person name="Markowitz V."/>
            <person name="Cheng J.F."/>
            <person name="Hugenholtz P."/>
            <person name="Woyke T."/>
            <person name="Wu D."/>
            <person name="Eisen J.A."/>
        </authorList>
    </citation>
    <scope>NUCLEOTIDE SEQUENCE [LARGE SCALE GENOMIC DNA]</scope>
    <source>
        <strain evidence="11">ATCC 33386 / NCTC 11300</strain>
    </source>
</reference>
<dbReference type="GO" id="GO:0005886">
    <property type="term" value="C:plasma membrane"/>
    <property type="evidence" value="ECO:0007669"/>
    <property type="project" value="UniProtKB-SubCell"/>
</dbReference>
<feature type="domain" description="4Fe-4S ferredoxin-type" evidence="9">
    <location>
        <begin position="394"/>
        <end position="423"/>
    </location>
</feature>
<evidence type="ECO:0000313" key="10">
    <source>
        <dbReference type="EMBL" id="ACZ07842.1"/>
    </source>
</evidence>
<dbReference type="GO" id="GO:0022900">
    <property type="term" value="P:electron transport chain"/>
    <property type="evidence" value="ECO:0007669"/>
    <property type="project" value="UniProtKB-UniRule"/>
</dbReference>
<dbReference type="InterPro" id="IPR037225">
    <property type="entry name" value="Nuo51_FMN-bd_sf"/>
</dbReference>
<keyword evidence="8" id="KW-0997">Cell inner membrane</keyword>
<proteinExistence type="inferred from homology"/>
<feature type="binding site" evidence="8">
    <location>
        <position position="413"/>
    </location>
    <ligand>
        <name>[4Fe-4S] cluster</name>
        <dbReference type="ChEBI" id="CHEBI:49883"/>
        <label>1</label>
    </ligand>
</feature>
<gene>
    <name evidence="8" type="primary">rnfC</name>
    <name evidence="10" type="ordered locus">Sterm_0974</name>
</gene>
<dbReference type="KEGG" id="str:Sterm_0974"/>
<dbReference type="AlphaFoldDB" id="D1AFF7"/>
<feature type="domain" description="4Fe-4S ferredoxin-type" evidence="9">
    <location>
        <begin position="352"/>
        <end position="384"/>
    </location>
</feature>
<keyword evidence="5 8" id="KW-0249">Electron transport</keyword>
<feature type="binding site" evidence="8">
    <location>
        <position position="374"/>
    </location>
    <ligand>
        <name>[4Fe-4S] cluster</name>
        <dbReference type="ChEBI" id="CHEBI:49883"/>
        <label>2</label>
    </ligand>
</feature>
<evidence type="ECO:0000256" key="4">
    <source>
        <dbReference type="ARBA" id="ARBA00022737"/>
    </source>
</evidence>
<dbReference type="Gene3D" id="3.30.70.20">
    <property type="match status" value="1"/>
</dbReference>
<evidence type="ECO:0000256" key="3">
    <source>
        <dbReference type="ARBA" id="ARBA00022723"/>
    </source>
</evidence>
<keyword evidence="1 8" id="KW-0813">Transport</keyword>
<keyword evidence="4 8" id="KW-0677">Repeat</keyword>
<feature type="binding site" evidence="8">
    <location>
        <position position="367"/>
    </location>
    <ligand>
        <name>[4Fe-4S] cluster</name>
        <dbReference type="ChEBI" id="CHEBI:49883"/>
        <label>1</label>
    </ligand>
</feature>
<keyword evidence="2 8" id="KW-0004">4Fe-4S</keyword>
<dbReference type="InterPro" id="IPR017896">
    <property type="entry name" value="4Fe4S_Fe-S-bd"/>
</dbReference>
<evidence type="ECO:0000256" key="2">
    <source>
        <dbReference type="ARBA" id="ARBA00022485"/>
    </source>
</evidence>
<evidence type="ECO:0000313" key="11">
    <source>
        <dbReference type="Proteomes" id="UP000000845"/>
    </source>
</evidence>
<name>D1AFF7_SEBTE</name>
<dbReference type="InterPro" id="IPR026902">
    <property type="entry name" value="RnfC_N"/>
</dbReference>
<dbReference type="Proteomes" id="UP000000845">
    <property type="component" value="Chromosome"/>
</dbReference>
<evidence type="ECO:0000256" key="1">
    <source>
        <dbReference type="ARBA" id="ARBA00022448"/>
    </source>
</evidence>
<dbReference type="PROSITE" id="PS00198">
    <property type="entry name" value="4FE4S_FER_1"/>
    <property type="match status" value="2"/>
</dbReference>
<dbReference type="HOGENOM" id="CLU_010808_6_0_0"/>